<feature type="domain" description="WSC" evidence="3">
    <location>
        <begin position="173"/>
        <end position="270"/>
    </location>
</feature>
<feature type="domain" description="WSC" evidence="3">
    <location>
        <begin position="65"/>
        <end position="161"/>
    </location>
</feature>
<dbReference type="InterPro" id="IPR009880">
    <property type="entry name" value="Glyoxal_oxidase_N"/>
</dbReference>
<dbReference type="Gene3D" id="2.130.10.80">
    <property type="entry name" value="Galactose oxidase/kelch, beta-propeller"/>
    <property type="match status" value="1"/>
</dbReference>
<sequence length="1151" mass="121496">MAPPLSFTAVLHSTLLLFATTTNADPISAPYHLIRSFTTPLNIFRSFTPSRDGLVSRAPIVLPSGWIARACVREPSTGRTLTGYSFTSSSMTATSCVAQCDSRGFRYAGAEFGSECYCGDSFEGGATGGGTIASGECNMSCAGDATQTCGDGNRLTTYERRSNTTVAPVLPTGWNYTGCITEPSSGRTLANYSFVDGTMTIDKCVATCNSRGFHIAGAEYSNECWCGDSFQGTALGGGVAVPPSECNMPCAGESTQTCGAGYRLSAYSYTQPNTPPSGPTLPTGWAYVSCMQEPSGGRLLGGYSFTNNGLTVESCVSTCQRRGFIYAGMEFANECHCATGYTSPPVTASESDCSMPCAGNSSQKCGAGFRLNVYSSESQSSGTTGLILPPFWPKSSQCIVEASTGRTLSGTAWTDDGMTVEKCVSFCDNTGFKYAGVEYGASVKECYCDNSVSTANGGGVLASSSSQCDKPCAGNPQQICGAGFRISLYSKSTSNAAALPAGWSPSMCAIDNDSRVLVGFQTTDTALTPSSCINKCASMNYNLAGVENGQECYCSNSLTNNPIGAREDQCNIPCAGDSSLNCGGGWRVMVYQRNAAAPSGQNAWSLTAGGTSGIVMTHVAVVNNETIVVIDRKENNPLKNAQNSAAWGAVWSLVSNTVRALNIATHSFCSAGGFLSNGTFVNFGGHPYTNRDNEAAPDGQQGIRLFNACPASGNCDIYENADRIRMGDTRWYPTSARLPDGSAIILGGSKVSDWTNRPTINSPTYEFYPVKNVSGSNGLPVQSPFFVDTLPHNLYPLVYALPDGSIFVAANNKAMLLDWHTNTETRLPNFPNGQRVVYPFNAAGVLLPLTPENNYTPEMVICGGSQISDQIESQNLDAQRDYGSAQCSRMVLNAAGIAGGWQTEWMPEPRLMSEGVLLPDGKILIINGCRTGAAGYGNLKNRVGDSNADNPTLTPLLYDPSAPVGQRITRDGLPTSNIPRMYHSVATLLPSGAIMIGGSNPNDDFSAAKYASELRVEYMYPSYMTKPRPTFSGLATSIGYNTTFTLSVTLPAGAQNVYAIIMDYGFVTHSVHMDQKLVKLVSVRQGNTLVVTGPPSAFVYSPGPAWVMVVADGVPSVAQQVMVGNGAGPPVDQAAIAYMLASTQNPDPGPH</sequence>
<keyword evidence="5" id="KW-1185">Reference proteome</keyword>
<organism evidence="4 5">
    <name type="scientific">Mycena indigotica</name>
    <dbReference type="NCBI Taxonomy" id="2126181"/>
    <lineage>
        <taxon>Eukaryota</taxon>
        <taxon>Fungi</taxon>
        <taxon>Dikarya</taxon>
        <taxon>Basidiomycota</taxon>
        <taxon>Agaricomycotina</taxon>
        <taxon>Agaricomycetes</taxon>
        <taxon>Agaricomycetidae</taxon>
        <taxon>Agaricales</taxon>
        <taxon>Marasmiineae</taxon>
        <taxon>Mycenaceae</taxon>
        <taxon>Mycena</taxon>
    </lineage>
</organism>
<dbReference type="SUPFAM" id="SSF50965">
    <property type="entry name" value="Galactose oxidase, central domain"/>
    <property type="match status" value="1"/>
</dbReference>
<keyword evidence="1 2" id="KW-0732">Signal</keyword>
<feature type="signal peptide" evidence="2">
    <location>
        <begin position="1"/>
        <end position="24"/>
    </location>
</feature>
<dbReference type="PANTHER" id="PTHR32208:SF96">
    <property type="entry name" value="GLYOXAL OXIDASE"/>
    <property type="match status" value="1"/>
</dbReference>
<evidence type="ECO:0000256" key="1">
    <source>
        <dbReference type="ARBA" id="ARBA00022729"/>
    </source>
</evidence>
<protein>
    <submittedName>
        <fullName evidence="4">Putative fungistatic metabolite</fullName>
    </submittedName>
</protein>
<dbReference type="InterPro" id="IPR014756">
    <property type="entry name" value="Ig_E-set"/>
</dbReference>
<dbReference type="Pfam" id="PF09118">
    <property type="entry name" value="GO-like_E_set"/>
    <property type="match status" value="1"/>
</dbReference>
<dbReference type="AlphaFoldDB" id="A0A8H6VSZ0"/>
<dbReference type="InterPro" id="IPR015202">
    <property type="entry name" value="GO-like_E_set"/>
</dbReference>
<feature type="domain" description="WSC" evidence="3">
    <location>
        <begin position="392"/>
        <end position="492"/>
    </location>
</feature>
<dbReference type="CDD" id="cd02851">
    <property type="entry name" value="E_set_GO_C"/>
    <property type="match status" value="1"/>
</dbReference>
<dbReference type="Proteomes" id="UP000636479">
    <property type="component" value="Unassembled WGS sequence"/>
</dbReference>
<feature type="domain" description="WSC" evidence="3">
    <location>
        <begin position="284"/>
        <end position="377"/>
    </location>
</feature>
<feature type="chain" id="PRO_5034354616" evidence="2">
    <location>
        <begin position="25"/>
        <end position="1151"/>
    </location>
</feature>
<dbReference type="InterPro" id="IPR002889">
    <property type="entry name" value="WSC_carb-bd"/>
</dbReference>
<evidence type="ECO:0000313" key="4">
    <source>
        <dbReference type="EMBL" id="KAF7292769.1"/>
    </source>
</evidence>
<dbReference type="EMBL" id="JACAZF010000011">
    <property type="protein sequence ID" value="KAF7292769.1"/>
    <property type="molecule type" value="Genomic_DNA"/>
</dbReference>
<accession>A0A8H6VSZ0</accession>
<dbReference type="InterPro" id="IPR011043">
    <property type="entry name" value="Gal_Oxase/kelch_b-propeller"/>
</dbReference>
<dbReference type="InterPro" id="IPR013783">
    <property type="entry name" value="Ig-like_fold"/>
</dbReference>
<dbReference type="SUPFAM" id="SSF81296">
    <property type="entry name" value="E set domains"/>
    <property type="match status" value="1"/>
</dbReference>
<dbReference type="Pfam" id="PF07250">
    <property type="entry name" value="Glyoxal_oxid_N"/>
    <property type="match status" value="1"/>
</dbReference>
<dbReference type="PANTHER" id="PTHR32208">
    <property type="entry name" value="SECRETED PROTEIN-RELATED"/>
    <property type="match status" value="1"/>
</dbReference>
<name>A0A8H6VSZ0_9AGAR</name>
<dbReference type="InterPro" id="IPR037293">
    <property type="entry name" value="Gal_Oxidase_central_sf"/>
</dbReference>
<dbReference type="GeneID" id="59350787"/>
<proteinExistence type="predicted"/>
<evidence type="ECO:0000259" key="3">
    <source>
        <dbReference type="PROSITE" id="PS51212"/>
    </source>
</evidence>
<dbReference type="SMART" id="SM00321">
    <property type="entry name" value="WSC"/>
    <property type="match status" value="5"/>
</dbReference>
<reference evidence="4" key="1">
    <citation type="submission" date="2020-05" db="EMBL/GenBank/DDBJ databases">
        <title>Mycena genomes resolve the evolution of fungal bioluminescence.</title>
        <authorList>
            <person name="Tsai I.J."/>
        </authorList>
    </citation>
    <scope>NUCLEOTIDE SEQUENCE</scope>
    <source>
        <strain evidence="4">171206Taipei</strain>
    </source>
</reference>
<dbReference type="PROSITE" id="PS51212">
    <property type="entry name" value="WSC"/>
    <property type="match status" value="5"/>
</dbReference>
<dbReference type="OrthoDB" id="2019572at2759"/>
<dbReference type="Pfam" id="PF01822">
    <property type="entry name" value="WSC"/>
    <property type="match status" value="5"/>
</dbReference>
<feature type="domain" description="WSC" evidence="3">
    <location>
        <begin position="502"/>
        <end position="594"/>
    </location>
</feature>
<gene>
    <name evidence="4" type="ORF">MIND_01175500</name>
</gene>
<comment type="caution">
    <text evidence="4">The sequence shown here is derived from an EMBL/GenBank/DDBJ whole genome shotgun (WGS) entry which is preliminary data.</text>
</comment>
<evidence type="ECO:0000256" key="2">
    <source>
        <dbReference type="SAM" id="SignalP"/>
    </source>
</evidence>
<dbReference type="Gene3D" id="2.60.40.10">
    <property type="entry name" value="Immunoglobulins"/>
    <property type="match status" value="1"/>
</dbReference>
<evidence type="ECO:0000313" key="5">
    <source>
        <dbReference type="Proteomes" id="UP000636479"/>
    </source>
</evidence>
<dbReference type="RefSeq" id="XP_037215197.1">
    <property type="nucleotide sequence ID" value="XM_037368271.1"/>
</dbReference>